<gene>
    <name evidence="1" type="ORF">EDB92DRAFT_1816275</name>
</gene>
<sequence>MCLVTDAAPLPLSAGAPSPPLASFIIIWAPSLGFQPGASAVLSGLSKLVFTVRHISILIIAMISHIAEEAATIYYYSRAPIAAQPYSRASPPSLCLHSIVTDTRLPDLWTNRHKGDPRYGRHILAAPIPSCHHEMGEGKGRGCAGLPAAQGAASVDSKFDSQFVLEKSSGTHLLELSSVGEMRRPRKLIE</sequence>
<evidence type="ECO:0000313" key="2">
    <source>
        <dbReference type="Proteomes" id="UP001201163"/>
    </source>
</evidence>
<dbReference type="Proteomes" id="UP001201163">
    <property type="component" value="Unassembled WGS sequence"/>
</dbReference>
<keyword evidence="2" id="KW-1185">Reference proteome</keyword>
<protein>
    <submittedName>
        <fullName evidence="1">Uncharacterized protein</fullName>
    </submittedName>
</protein>
<accession>A0AAD4LF95</accession>
<dbReference type="AlphaFoldDB" id="A0AAD4LF95"/>
<reference evidence="1" key="1">
    <citation type="submission" date="2022-01" db="EMBL/GenBank/DDBJ databases">
        <title>Comparative genomics reveals a dynamic genome evolution in the ectomycorrhizal milk-cap (Lactarius) mushrooms.</title>
        <authorList>
            <consortium name="DOE Joint Genome Institute"/>
            <person name="Lebreton A."/>
            <person name="Tang N."/>
            <person name="Kuo A."/>
            <person name="LaButti K."/>
            <person name="Drula E."/>
            <person name="Barry K."/>
            <person name="Clum A."/>
            <person name="Lipzen A."/>
            <person name="Mousain D."/>
            <person name="Ng V."/>
            <person name="Wang R."/>
            <person name="Wang X."/>
            <person name="Dai Y."/>
            <person name="Henrissat B."/>
            <person name="Grigoriev I.V."/>
            <person name="Guerin-Laguette A."/>
            <person name="Yu F."/>
            <person name="Martin F.M."/>
        </authorList>
    </citation>
    <scope>NUCLEOTIDE SEQUENCE</scope>
    <source>
        <strain evidence="1">QP</strain>
    </source>
</reference>
<evidence type="ECO:0000313" key="1">
    <source>
        <dbReference type="EMBL" id="KAH8991499.1"/>
    </source>
</evidence>
<proteinExistence type="predicted"/>
<organism evidence="1 2">
    <name type="scientific">Lactarius akahatsu</name>
    <dbReference type="NCBI Taxonomy" id="416441"/>
    <lineage>
        <taxon>Eukaryota</taxon>
        <taxon>Fungi</taxon>
        <taxon>Dikarya</taxon>
        <taxon>Basidiomycota</taxon>
        <taxon>Agaricomycotina</taxon>
        <taxon>Agaricomycetes</taxon>
        <taxon>Russulales</taxon>
        <taxon>Russulaceae</taxon>
        <taxon>Lactarius</taxon>
    </lineage>
</organism>
<name>A0AAD4LF95_9AGAM</name>
<comment type="caution">
    <text evidence="1">The sequence shown here is derived from an EMBL/GenBank/DDBJ whole genome shotgun (WGS) entry which is preliminary data.</text>
</comment>
<dbReference type="EMBL" id="JAKELL010000026">
    <property type="protein sequence ID" value="KAH8991499.1"/>
    <property type="molecule type" value="Genomic_DNA"/>
</dbReference>